<dbReference type="OrthoDB" id="8222426at2"/>
<dbReference type="AlphaFoldDB" id="A0A418WRV4"/>
<evidence type="ECO:0000313" key="6">
    <source>
        <dbReference type="EMBL" id="RJF93951.1"/>
    </source>
</evidence>
<dbReference type="SUPFAM" id="SSF56925">
    <property type="entry name" value="OMPA-like"/>
    <property type="match status" value="1"/>
</dbReference>
<feature type="domain" description="Outer membrane protein beta-barrel" evidence="5">
    <location>
        <begin position="91"/>
        <end position="265"/>
    </location>
</feature>
<evidence type="ECO:0000256" key="4">
    <source>
        <dbReference type="ARBA" id="ARBA00038306"/>
    </source>
</evidence>
<dbReference type="PANTHER" id="PTHR34001:SF3">
    <property type="entry name" value="BLL7405 PROTEIN"/>
    <property type="match status" value="1"/>
</dbReference>
<dbReference type="Pfam" id="PF13505">
    <property type="entry name" value="OMP_b-brl"/>
    <property type="match status" value="1"/>
</dbReference>
<dbReference type="PANTHER" id="PTHR34001">
    <property type="entry name" value="BLL7405 PROTEIN"/>
    <property type="match status" value="1"/>
</dbReference>
<accession>A0A418WRV4</accession>
<name>A0A418WRV4_9SPHN</name>
<dbReference type="InterPro" id="IPR011250">
    <property type="entry name" value="OMP/PagP_B-barrel"/>
</dbReference>
<evidence type="ECO:0000256" key="1">
    <source>
        <dbReference type="ARBA" id="ARBA00004370"/>
    </source>
</evidence>
<comment type="subcellular location">
    <subcellularLocation>
        <location evidence="1">Membrane</location>
    </subcellularLocation>
</comment>
<keyword evidence="3" id="KW-0472">Membrane</keyword>
<keyword evidence="2" id="KW-0732">Signal</keyword>
<comment type="caution">
    <text evidence="6">The sequence shown here is derived from an EMBL/GenBank/DDBJ whole genome shotgun (WGS) entry which is preliminary data.</text>
</comment>
<dbReference type="InterPro" id="IPR027385">
    <property type="entry name" value="Beta-barrel_OMP"/>
</dbReference>
<keyword evidence="7" id="KW-1185">Reference proteome</keyword>
<dbReference type="GO" id="GO:0016020">
    <property type="term" value="C:membrane"/>
    <property type="evidence" value="ECO:0007669"/>
    <property type="project" value="UniProtKB-SubCell"/>
</dbReference>
<evidence type="ECO:0000313" key="7">
    <source>
        <dbReference type="Proteomes" id="UP000286100"/>
    </source>
</evidence>
<proteinExistence type="inferred from homology"/>
<comment type="similarity">
    <text evidence="4">Belongs to the Omp25/RopB family.</text>
</comment>
<organism evidence="6 7">
    <name type="scientific">Sphingomonas cavernae</name>
    <dbReference type="NCBI Taxonomy" id="2320861"/>
    <lineage>
        <taxon>Bacteria</taxon>
        <taxon>Pseudomonadati</taxon>
        <taxon>Pseudomonadota</taxon>
        <taxon>Alphaproteobacteria</taxon>
        <taxon>Sphingomonadales</taxon>
        <taxon>Sphingomonadaceae</taxon>
        <taxon>Sphingomonas</taxon>
    </lineage>
</organism>
<sequence length="265" mass="28351">MRASSADPARTSIASNRPMLAGENYVNSCACRNNHRALAGIARRVAGAIRARPCNGGIVSMFRKSLAIAIFAMIPTAAFAQNDELKAFDGLFLGAQAGWGHRTDGSRLYVGTQLVDEFNFSGDSFDYGAFAGYDVRIGNVVLGVEAGIGSGGTAMREDIYGLTVTIKPKWNYEGTARAGYVLGDRTLAYVRGGYGAERLRRSYSDTATGAAVGVAGSEWSNGLVVGGGIEHALAPNVTLRGEYRYKDFDGWYKPQQVLLGATYRF</sequence>
<dbReference type="InterPro" id="IPR051692">
    <property type="entry name" value="OMP-like"/>
</dbReference>
<evidence type="ECO:0000259" key="5">
    <source>
        <dbReference type="Pfam" id="PF13505"/>
    </source>
</evidence>
<evidence type="ECO:0000256" key="2">
    <source>
        <dbReference type="ARBA" id="ARBA00022729"/>
    </source>
</evidence>
<reference evidence="6 7" key="1">
    <citation type="submission" date="2018-09" db="EMBL/GenBank/DDBJ databases">
        <authorList>
            <person name="Zhu H."/>
        </authorList>
    </citation>
    <scope>NUCLEOTIDE SEQUENCE [LARGE SCALE GENOMIC DNA]</scope>
    <source>
        <strain evidence="6 7">K2R01-6</strain>
    </source>
</reference>
<protein>
    <submittedName>
        <fullName evidence="6">Porin family protein</fullName>
    </submittedName>
</protein>
<dbReference type="Gene3D" id="2.40.160.20">
    <property type="match status" value="1"/>
</dbReference>
<dbReference type="EMBL" id="QYUM01000002">
    <property type="protein sequence ID" value="RJF93951.1"/>
    <property type="molecule type" value="Genomic_DNA"/>
</dbReference>
<evidence type="ECO:0000256" key="3">
    <source>
        <dbReference type="ARBA" id="ARBA00023136"/>
    </source>
</evidence>
<gene>
    <name evidence="6" type="ORF">D3876_06685</name>
</gene>
<dbReference type="Proteomes" id="UP000286100">
    <property type="component" value="Unassembled WGS sequence"/>
</dbReference>